<organism evidence="2">
    <name type="scientific">Daucus carota subsp. sativus</name>
    <name type="common">Carrot</name>
    <dbReference type="NCBI Taxonomy" id="79200"/>
    <lineage>
        <taxon>Eukaryota</taxon>
        <taxon>Viridiplantae</taxon>
        <taxon>Streptophyta</taxon>
        <taxon>Embryophyta</taxon>
        <taxon>Tracheophyta</taxon>
        <taxon>Spermatophyta</taxon>
        <taxon>Magnoliopsida</taxon>
        <taxon>eudicotyledons</taxon>
        <taxon>Gunneridae</taxon>
        <taxon>Pentapetalae</taxon>
        <taxon>asterids</taxon>
        <taxon>campanulids</taxon>
        <taxon>Apiales</taxon>
        <taxon>Apiaceae</taxon>
        <taxon>Apioideae</taxon>
        <taxon>Scandiceae</taxon>
        <taxon>Daucinae</taxon>
        <taxon>Daucus</taxon>
        <taxon>Daucus sect. Daucus</taxon>
    </lineage>
</organism>
<keyword evidence="4" id="KW-1185">Reference proteome</keyword>
<dbReference type="Gramene" id="KZM81640">
    <property type="protein sequence ID" value="KZM81640"/>
    <property type="gene ID" value="DCAR_029253"/>
</dbReference>
<dbReference type="KEGG" id="dcr:108200785"/>
<dbReference type="EMBL" id="LNRQ01000009">
    <property type="protein sequence ID" value="KZM81640.1"/>
    <property type="molecule type" value="Genomic_DNA"/>
</dbReference>
<dbReference type="STRING" id="79200.A0A175YEH1"/>
<protein>
    <submittedName>
        <fullName evidence="2">Uncharacterized protein</fullName>
    </submittedName>
</protein>
<evidence type="ECO:0000256" key="1">
    <source>
        <dbReference type="SAM" id="Coils"/>
    </source>
</evidence>
<reference evidence="2" key="1">
    <citation type="journal article" date="2016" name="Nat. Genet.">
        <title>A high-quality carrot genome assembly provides new insights into carotenoid accumulation and asterid genome evolution.</title>
        <authorList>
            <person name="Iorizzo M."/>
            <person name="Ellison S."/>
            <person name="Senalik D."/>
            <person name="Zeng P."/>
            <person name="Satapoomin P."/>
            <person name="Huang J."/>
            <person name="Bowman M."/>
            <person name="Iovene M."/>
            <person name="Sanseverino W."/>
            <person name="Cavagnaro P."/>
            <person name="Yildiz M."/>
            <person name="Macko-Podgorni A."/>
            <person name="Moranska E."/>
            <person name="Grzebelus E."/>
            <person name="Grzebelus D."/>
            <person name="Ashrafi H."/>
            <person name="Zheng Z."/>
            <person name="Cheng S."/>
            <person name="Spooner D."/>
            <person name="Van Deynze A."/>
            <person name="Simon P."/>
        </authorList>
    </citation>
    <scope>NUCLEOTIDE SEQUENCE [LARGE SCALE GENOMIC DNA]</scope>
    <source>
        <tissue evidence="2">Leaf</tissue>
    </source>
</reference>
<dbReference type="OrthoDB" id="992831at2759"/>
<dbReference type="GO" id="GO:0009793">
    <property type="term" value="P:embryo development ending in seed dormancy"/>
    <property type="evidence" value="ECO:0007669"/>
    <property type="project" value="EnsemblPlants"/>
</dbReference>
<dbReference type="Proteomes" id="UP000077755">
    <property type="component" value="Chromosome 9"/>
</dbReference>
<feature type="coiled-coil region" evidence="1">
    <location>
        <begin position="52"/>
        <end position="90"/>
    </location>
</feature>
<gene>
    <name evidence="2" type="ORF">DCAR_029253</name>
    <name evidence="3" type="ORF">DCAR_0933680</name>
</gene>
<dbReference type="PANTHER" id="PTHR37707:SF1">
    <property type="entry name" value="MATERNAL EFFECT EMBRYO ARREST 9"/>
    <property type="match status" value="1"/>
</dbReference>
<sequence length="148" mass="16943">MESLISEFNYLSDQSLNNKNFDPSTIEHLMHLFELESYKAWASLDQTFSEELQDSETSLVEAEEYLESAMDRAMREFEIFEEEMEREGEREFRGLVEVAEKARRVGRSMEKAANFASKKYVEAALNAAGNSMRSAVKAVTNAKKVHPS</sequence>
<dbReference type="GO" id="GO:0009555">
    <property type="term" value="P:pollen development"/>
    <property type="evidence" value="ECO:0007669"/>
    <property type="project" value="EnsemblPlants"/>
</dbReference>
<keyword evidence="1" id="KW-0175">Coiled coil</keyword>
<evidence type="ECO:0000313" key="4">
    <source>
        <dbReference type="Proteomes" id="UP000077755"/>
    </source>
</evidence>
<dbReference type="PANTHER" id="PTHR37707">
    <property type="entry name" value="MATERNAL EFFECT EMBRYO ARREST 9"/>
    <property type="match status" value="1"/>
</dbReference>
<dbReference type="EMBL" id="CP093351">
    <property type="protein sequence ID" value="WOH14164.1"/>
    <property type="molecule type" value="Genomic_DNA"/>
</dbReference>
<evidence type="ECO:0000313" key="3">
    <source>
        <dbReference type="EMBL" id="WOH14164.1"/>
    </source>
</evidence>
<name>A0A175YEH1_DAUCS</name>
<accession>A0A175YEH1</accession>
<reference evidence="3" key="2">
    <citation type="submission" date="2022-03" db="EMBL/GenBank/DDBJ databases">
        <title>Draft title - Genomic analysis of global carrot germplasm unveils the trajectory of domestication and the origin of high carotenoid orange carrot.</title>
        <authorList>
            <person name="Iorizzo M."/>
            <person name="Ellison S."/>
            <person name="Senalik D."/>
            <person name="Macko-Podgorni A."/>
            <person name="Grzebelus D."/>
            <person name="Bostan H."/>
            <person name="Rolling W."/>
            <person name="Curaba J."/>
            <person name="Simon P."/>
        </authorList>
    </citation>
    <scope>NUCLEOTIDE SEQUENCE</scope>
    <source>
        <tissue evidence="3">Leaf</tissue>
    </source>
</reference>
<dbReference type="OMA" id="CDKNFDP"/>
<dbReference type="AlphaFoldDB" id="A0A175YEH1"/>
<evidence type="ECO:0000313" key="2">
    <source>
        <dbReference type="EMBL" id="KZM81640.1"/>
    </source>
</evidence>
<proteinExistence type="predicted"/>
<dbReference type="GO" id="GO:0009506">
    <property type="term" value="C:plasmodesma"/>
    <property type="evidence" value="ECO:0007669"/>
    <property type="project" value="EnsemblPlants"/>
</dbReference>